<feature type="zinc finger region" description="C3H1-type" evidence="8">
    <location>
        <begin position="1399"/>
        <end position="1428"/>
    </location>
</feature>
<evidence type="ECO:0000259" key="10">
    <source>
        <dbReference type="PROSITE" id="PS50011"/>
    </source>
</evidence>
<dbReference type="FunFam" id="1.10.287.3700:FF:000001">
    <property type="entry name" value="PAN2-PAN3 deadenylation complex subunit PAN3"/>
    <property type="match status" value="1"/>
</dbReference>
<keyword evidence="2 7" id="KW-0963">Cytoplasm</keyword>
<sequence length="2051" mass="230019">MPSFDGPQNLNYPLSFLESPIETLTESIQDPVHESITVHDLIDAYNLFSTRLRHILPIIVNSDISPLLSPLQNNSAIVTDAICRDVTCVLPSSFATQQESDPELPYFEDDSSDSIDEPEDETDTSLLCCQALRMAADVCAIPCVMACLTDLERSRLISAVFEVSRFPTNVIFNWDKINSLVVSLFKFQQLPWDTMRTHQREIGILVRERVLDLSPQHRADSALILRHLLLRYPKLIKTLADQFLPTVLEQIVDTSARARIQAASALAAFALLKVKPDFHGYPDKAIHQAMQDFITKYTSRYRSLHVSNRLSNILKSAIAEDEFWEGKGMVFGISLMSSMVVILDHHIFWNGRALLAIFKALKTLSIHPKSQVRRAHSEIWRLLIWSLSKFSPSLDADEPIAFNFEKWDQAFQSIRAELKEGLGLQLIHLLMKMVEDVENEELSKNFVQNVISVLEDMSKHADLHIRMDAFKALCALLKGMGIHFSFVNASLSRSTTHTDIAFSMKLVDGSILELDSVYEANIPPTLVDVSIFKPLSEQDITDYWEKLAEVWAAVANDVVMGKQKFTTDYIRAWQALLLVQTQLTQGNEHLSPTPDFATKLASIVSGFAVSNEPPEIQAKALSFVSKLWNAMKNTFAHDWLSSAAEIIVTSLLSKSFSLDDAVVQEVWAKVCSDLIAVGVSSVLNLLHGLHGGDQEGGQMKRALWCLLAKSGKLPCEENDWRGMVQFLLMPFGAWELSDEDFNLWQTVFQKTLDMAQACGQTPDDVVGYLCHALNEHSHQGLSQCIKAVGCIVSQATYPNLELMRLVNEALVLHYAPVQESKTRSISMLSALGTMANAVEPSSVTSFLEDIQNSALIWLRDGDGILSENEQKDLMRNFYGPCLYALSKDVPSLDTLERLGPLIFSCFEHTHRDALRPFGEFWRATYHQHPTIRPEQYNQKIRIYLKAWHDVFDDSLGYSLDSNSIAHNSSPRDSRVHPSPGGVQEIVDSTFFFEEEPSAAILEARVNGHNRSGSVTPTPSQSRMRHIDKTVSERRSALDARIRELEEETSQDDYPAESQSSVKDNWWNEPPSKASKRKEEEQEISPAPKRRRMNIEPIPFLLSKPNASTSRSVPVTRQGSMSRERSSRQSMSPSNTTTTPSWLRSQNNMTHAMTRIGAVGDVSEVQPKGTHAPLDDYDSWEQPMSSEHLREVKAEMASSDDIVPDSEEGMSEDEERFSSKYAHDADGEGDGQLQLQSPISSQELFRSRRRERSQTAPEPGLMLSAQVGDSPDRQALRRNHTAGPFENKKTTSAQQLEVLHATYAALSSARESQMDEDDIIKAKEVTSSINNLLEQRILAIAKAGSFLHRRLCWPADRRVFTISTDYYMAFYSKPPSAAVRIVKPTSEEQSLKSTPTPRKDSVQRQCRNIVIYGHCKFQDKGCTYYHPPPPEAAPPPPSATAVSATTTRSESPAVAALTPQAVNAPVFVPKSATAIAVSVASTRSPPVPPPSVLTEALNTAGAQLEQDVLDDDNSLQTRHEYQNGHGDYSYTQYSDYYNEDQSVEGLQDLSIADPSSYYDAGQTGEYVGYEHEVADSRYYPGPIFLRQPLNYLMYTPATPAEQIRNTTNSHFVPPSADLRQLLQERSETIRSAPPVGLALPEELQGYHTLVPLEPTGSGVERRKIGNWYSTVYRAIKASDGVPYALRRIEGYRLMQPSAFEPIKIWESIQHPSIVSVREAFTTKAFNDDSLVVVYTYHPNSKTLYDAHLKPKPPASSKGSSTVYYGRHGRQQQQQQQAQHYTISERTLWTYIVQIASAIKRVHDRGLAVRMIDVTKILVTGQHRSCGIIDVLLHDAQEQDISLLQQEDLLMFGKLIFVLMTGNVSATTPHHFQQSLETMRSRSPDLQALVTTLMNSQGPKTIDQVLDQIRPQILAEQDEALMATDRLENELLGELENARLVRLLCKFGFINERPEFSHDLRWSETGDRYIIKLFRDYVFHQVDSHGNPVLNLAHVLSCLNKLDAGTDEQIMLTARDEQSCLVVSYKEIKACMSSAFNDLTMASSASHSNGFKS</sequence>
<dbReference type="GO" id="GO:0031251">
    <property type="term" value="C:PAN complex"/>
    <property type="evidence" value="ECO:0007669"/>
    <property type="project" value="UniProtKB-UniRule"/>
</dbReference>
<dbReference type="EMBL" id="NHTK01005950">
    <property type="protein sequence ID" value="PPQ70537.1"/>
    <property type="molecule type" value="Genomic_DNA"/>
</dbReference>
<evidence type="ECO:0000256" key="5">
    <source>
        <dbReference type="ARBA" id="ARBA00022840"/>
    </source>
</evidence>
<dbReference type="HAMAP" id="MF_03181">
    <property type="entry name" value="PAN3"/>
    <property type="match status" value="1"/>
</dbReference>
<evidence type="ECO:0000313" key="13">
    <source>
        <dbReference type="Proteomes" id="UP000284842"/>
    </source>
</evidence>
<dbReference type="InterPro" id="IPR000571">
    <property type="entry name" value="Znf_CCCH"/>
</dbReference>
<feature type="region of interest" description="Disordered" evidence="9">
    <location>
        <begin position="1003"/>
        <end position="1142"/>
    </location>
</feature>
<dbReference type="PANTHER" id="PTHR12272:SF11">
    <property type="entry name" value="PAN2-PAN3 DEADENYLATION COMPLEX SUBUNIT PAN3"/>
    <property type="match status" value="1"/>
</dbReference>
<evidence type="ECO:0000256" key="9">
    <source>
        <dbReference type="SAM" id="MobiDB-lite"/>
    </source>
</evidence>
<dbReference type="GO" id="GO:0000289">
    <property type="term" value="P:nuclear-transcribed mRNA poly(A) tail shortening"/>
    <property type="evidence" value="ECO:0007669"/>
    <property type="project" value="UniProtKB-UniRule"/>
</dbReference>
<name>A0A409VWB1_9AGAR</name>
<keyword evidence="4 7" id="KW-0547">Nucleotide-binding</keyword>
<feature type="compositionally biased region" description="Polar residues" evidence="9">
    <location>
        <begin position="1008"/>
        <end position="1021"/>
    </location>
</feature>
<dbReference type="GO" id="GO:0008270">
    <property type="term" value="F:zinc ion binding"/>
    <property type="evidence" value="ECO:0007669"/>
    <property type="project" value="UniProtKB-KW"/>
</dbReference>
<comment type="subunit">
    <text evidence="7">Homodimer. Forms a heterotrimer with a catalytic subunit PAN2 to form the poly(A)-nuclease (PAN) deadenylation complex. Interacts (via PAM-2 motif) with poly(A)-binding protein PAB1 (via PABC domain), conferring substrate specificity of the enzyme complex.</text>
</comment>
<keyword evidence="13" id="KW-1185">Reference proteome</keyword>
<evidence type="ECO:0000256" key="4">
    <source>
        <dbReference type="ARBA" id="ARBA00022741"/>
    </source>
</evidence>
<dbReference type="STRING" id="181874.A0A409VWB1"/>
<dbReference type="SUPFAM" id="SSF56112">
    <property type="entry name" value="Protein kinase-like (PK-like)"/>
    <property type="match status" value="1"/>
</dbReference>
<feature type="domain" description="Protein kinase" evidence="10">
    <location>
        <begin position="1656"/>
        <end position="1968"/>
    </location>
</feature>
<keyword evidence="5 7" id="KW-0067">ATP-binding</keyword>
<dbReference type="Gene3D" id="1.25.10.10">
    <property type="entry name" value="Leucine-rich Repeat Variant"/>
    <property type="match status" value="1"/>
</dbReference>
<feature type="region of interest" description="Disordered" evidence="9">
    <location>
        <begin position="1159"/>
        <end position="1285"/>
    </location>
</feature>
<comment type="caution">
    <text evidence="12">The sequence shown here is derived from an EMBL/GenBank/DDBJ whole genome shotgun (WGS) entry which is preliminary data.</text>
</comment>
<dbReference type="InterPro" id="IPR041332">
    <property type="entry name" value="Pan3_CK"/>
</dbReference>
<dbReference type="InterPro" id="IPR000719">
    <property type="entry name" value="Prot_kinase_dom"/>
</dbReference>
<dbReference type="OrthoDB" id="204958at2759"/>
<feature type="compositionally biased region" description="Basic and acidic residues" evidence="9">
    <location>
        <begin position="1024"/>
        <end position="1043"/>
    </location>
</feature>
<comment type="caution">
    <text evidence="7">Lacks conserved residue(s) required for the propagation of feature annotation.</text>
</comment>
<dbReference type="InterPro" id="IPR011989">
    <property type="entry name" value="ARM-like"/>
</dbReference>
<dbReference type="PROSITE" id="PS50103">
    <property type="entry name" value="ZF_C3H1"/>
    <property type="match status" value="1"/>
</dbReference>
<dbReference type="InterPro" id="IPR030844">
    <property type="entry name" value="PAN3"/>
</dbReference>
<feature type="binding site" evidence="7">
    <location>
        <begin position="1813"/>
        <end position="1814"/>
    </location>
    <ligand>
        <name>ATP</name>
        <dbReference type="ChEBI" id="CHEBI:30616"/>
    </ligand>
</feature>
<organism evidence="12 13">
    <name type="scientific">Panaeolus cyanescens</name>
    <dbReference type="NCBI Taxonomy" id="181874"/>
    <lineage>
        <taxon>Eukaryota</taxon>
        <taxon>Fungi</taxon>
        <taxon>Dikarya</taxon>
        <taxon>Basidiomycota</taxon>
        <taxon>Agaricomycotina</taxon>
        <taxon>Agaricomycetes</taxon>
        <taxon>Agaricomycetidae</taxon>
        <taxon>Agaricales</taxon>
        <taxon>Agaricineae</taxon>
        <taxon>Galeropsidaceae</taxon>
        <taxon>Panaeolus</taxon>
    </lineage>
</organism>
<feature type="region of interest" description="Knob domain" evidence="7">
    <location>
        <begin position="1948"/>
        <end position="2051"/>
    </location>
</feature>
<keyword evidence="6 7" id="KW-0175">Coiled coil</keyword>
<dbReference type="InParanoid" id="A0A409VWB1"/>
<dbReference type="GO" id="GO:0008143">
    <property type="term" value="F:poly(A) binding"/>
    <property type="evidence" value="ECO:0007669"/>
    <property type="project" value="TreeGrafter"/>
</dbReference>
<evidence type="ECO:0000256" key="3">
    <source>
        <dbReference type="ARBA" id="ARBA00022664"/>
    </source>
</evidence>
<feature type="compositionally biased region" description="Basic and acidic residues" evidence="9">
    <location>
        <begin position="1215"/>
        <end position="1225"/>
    </location>
</feature>
<dbReference type="GO" id="GO:0004672">
    <property type="term" value="F:protein kinase activity"/>
    <property type="evidence" value="ECO:0007669"/>
    <property type="project" value="InterPro"/>
</dbReference>
<feature type="region of interest" description="Disordered" evidence="9">
    <location>
        <begin position="96"/>
        <end position="119"/>
    </location>
</feature>
<dbReference type="SMART" id="SM00220">
    <property type="entry name" value="S_TKc"/>
    <property type="match status" value="1"/>
</dbReference>
<dbReference type="Pfam" id="PF25586">
    <property type="entry name" value="zf-CCCH_PAN3"/>
    <property type="match status" value="1"/>
</dbReference>
<comment type="domain">
    <text evidence="7">The pseudokinase domain, the coiled-coil (CC), and C-terminal knob domain (CK) form a structural unit (PKC) that forms an extensive high-affinity interaction surface for PAN2.</text>
</comment>
<comment type="function">
    <text evidence="7">Regulatory subunit of the poly(A)-nuclease (PAN) deadenylation complex, one of two cytoplasmic mRNA deadenylases involved in mRNA turnover. PAN specifically shortens poly(A) tails of RNA and the activity is stimulated by poly(A)-binding protein PAB1. PAN deadenylation is followed by rapid degradation of the shortened mRNA tails by the CCR4-NOT complex. Deadenylated mRNAs are then degraded by two alternative mechanisms, namely exosome-mediated 3'-5' exonucleolytic degradation, or deadenlyation-dependent mRNA decaping and subsequent 5'-3' exonucleolytic degradation by XRN1. May also be involved in post-transcriptional maturation of mRNA poly(A) tails. PAN3 acts as a positive regulator for PAN activity, recruiting the catalytic subunit PAN2 to mRNA via its interaction with RNA and with PAB1.</text>
</comment>
<dbReference type="Gene3D" id="6.10.250.3160">
    <property type="match status" value="1"/>
</dbReference>
<feature type="compositionally biased region" description="Polar residues" evidence="9">
    <location>
        <begin position="1104"/>
        <end position="1114"/>
    </location>
</feature>
<proteinExistence type="inferred from homology"/>
<dbReference type="GO" id="GO:0006397">
    <property type="term" value="P:mRNA processing"/>
    <property type="evidence" value="ECO:0007669"/>
    <property type="project" value="UniProtKB-KW"/>
</dbReference>
<feature type="domain" description="C3H1-type" evidence="11">
    <location>
        <begin position="1399"/>
        <end position="1428"/>
    </location>
</feature>
<evidence type="ECO:0000256" key="6">
    <source>
        <dbReference type="ARBA" id="ARBA00023054"/>
    </source>
</evidence>
<dbReference type="SUPFAM" id="SSF48371">
    <property type="entry name" value="ARM repeat"/>
    <property type="match status" value="1"/>
</dbReference>
<comment type="subcellular location">
    <subcellularLocation>
        <location evidence="1 7">Cytoplasm</location>
    </subcellularLocation>
</comment>
<dbReference type="Proteomes" id="UP000284842">
    <property type="component" value="Unassembled WGS sequence"/>
</dbReference>
<protein>
    <recommendedName>
        <fullName evidence="7">PAN2-PAN3 deadenylation complex subunit PAN3</fullName>
    </recommendedName>
    <alternativeName>
        <fullName evidence="7">PAB1P-dependent poly(A)-specific ribonuclease</fullName>
    </alternativeName>
    <alternativeName>
        <fullName evidence="7">Poly(A)-nuclease deadenylation complex subunit 3</fullName>
        <shortName evidence="7">PAN deadenylation complex subunit 3</shortName>
    </alternativeName>
</protein>
<feature type="binding site" evidence="7">
    <location>
        <position position="1685"/>
    </location>
    <ligand>
        <name>ATP</name>
        <dbReference type="ChEBI" id="CHEBI:30616"/>
    </ligand>
</feature>
<feature type="compositionally biased region" description="Polar residues" evidence="9">
    <location>
        <begin position="1232"/>
        <end position="1243"/>
    </location>
</feature>
<dbReference type="GO" id="GO:0005524">
    <property type="term" value="F:ATP binding"/>
    <property type="evidence" value="ECO:0007669"/>
    <property type="project" value="UniProtKB-UniRule"/>
</dbReference>
<accession>A0A409VWB1</accession>
<feature type="compositionally biased region" description="Acidic residues" evidence="9">
    <location>
        <begin position="1044"/>
        <end position="1054"/>
    </location>
</feature>
<evidence type="ECO:0000256" key="2">
    <source>
        <dbReference type="ARBA" id="ARBA00022490"/>
    </source>
</evidence>
<feature type="region of interest" description="Disordered" evidence="9">
    <location>
        <begin position="1427"/>
        <end position="1446"/>
    </location>
</feature>
<feature type="coiled-coil region" evidence="7">
    <location>
        <begin position="1909"/>
        <end position="1947"/>
    </location>
</feature>
<dbReference type="Gene3D" id="1.20.5.5160">
    <property type="match status" value="1"/>
</dbReference>
<comment type="similarity">
    <text evidence="7">Belongs to the protein kinase superfamily. PAN3 family.</text>
</comment>
<feature type="compositionally biased region" description="Acidic residues" evidence="9">
    <location>
        <begin position="1201"/>
        <end position="1214"/>
    </location>
</feature>
<keyword evidence="3 7" id="KW-0507">mRNA processing</keyword>
<dbReference type="InterPro" id="IPR016024">
    <property type="entry name" value="ARM-type_fold"/>
</dbReference>
<evidence type="ECO:0000313" key="12">
    <source>
        <dbReference type="EMBL" id="PPQ70537.1"/>
    </source>
</evidence>
<dbReference type="Gene3D" id="1.10.510.10">
    <property type="entry name" value="Transferase(Phosphotransferase) domain 1"/>
    <property type="match status" value="1"/>
</dbReference>
<evidence type="ECO:0000256" key="8">
    <source>
        <dbReference type="PROSITE-ProRule" id="PRU00723"/>
    </source>
</evidence>
<evidence type="ECO:0000256" key="7">
    <source>
        <dbReference type="HAMAP-Rule" id="MF_03181"/>
    </source>
</evidence>
<gene>
    <name evidence="7" type="primary">PAN3</name>
    <name evidence="12" type="ORF">CVT24_000292</name>
</gene>
<reference evidence="12 13" key="1">
    <citation type="journal article" date="2018" name="Evol. Lett.">
        <title>Horizontal gene cluster transfer increased hallucinogenic mushroom diversity.</title>
        <authorList>
            <person name="Reynolds H.T."/>
            <person name="Vijayakumar V."/>
            <person name="Gluck-Thaler E."/>
            <person name="Korotkin H.B."/>
            <person name="Matheny P.B."/>
            <person name="Slot J.C."/>
        </authorList>
    </citation>
    <scope>NUCLEOTIDE SEQUENCE [LARGE SCALE GENOMIC DNA]</scope>
    <source>
        <strain evidence="12 13">2629</strain>
    </source>
</reference>
<feature type="compositionally biased region" description="Pro residues" evidence="9">
    <location>
        <begin position="1427"/>
        <end position="1437"/>
    </location>
</feature>
<keyword evidence="8" id="KW-0862">Zinc</keyword>
<dbReference type="PROSITE" id="PS50011">
    <property type="entry name" value="PROTEIN_KINASE_DOM"/>
    <property type="match status" value="1"/>
</dbReference>
<comment type="domain">
    <text evidence="7">Contains a pseudokinase domain. The protein kinase domain is predicted to be catalytically inactive because some of the residues important for catalytic activity are substituted and it lacks the equivalent of the binding site for a peptide substrate. However, it has retained an ATP-binding site and ATP-binding is required for mRNA degradation, stimulating the activity of the PAN2 nuclease in vitro. The nucleotide-binding site is juxtaposed to the RNase active site of PAN2 in the complex and may actually bind nucleosides of a poly(A) RNA rather than ATP, feeding the poly(A)-tail to the active site of the deadenylase and thus increasing the efficiency with which this distributive enzyme degrades oligo(A) RNAs.</text>
</comment>
<feature type="compositionally biased region" description="Low complexity" evidence="9">
    <location>
        <begin position="1127"/>
        <end position="1140"/>
    </location>
</feature>
<comment type="domain">
    <text evidence="7">The N-terminal zinc finger binds to poly(A) RNA.</text>
</comment>
<evidence type="ECO:0000259" key="11">
    <source>
        <dbReference type="PROSITE" id="PS50103"/>
    </source>
</evidence>
<feature type="compositionally biased region" description="Acidic residues" evidence="9">
    <location>
        <begin position="100"/>
        <end position="119"/>
    </location>
</feature>
<dbReference type="PANTHER" id="PTHR12272">
    <property type="entry name" value="DEADENYLATION COMPLEX SUBUNIT PAN3"/>
    <property type="match status" value="1"/>
</dbReference>
<dbReference type="InterPro" id="IPR011009">
    <property type="entry name" value="Kinase-like_dom_sf"/>
</dbReference>
<keyword evidence="8" id="KW-0479">Metal-binding</keyword>
<keyword evidence="8" id="KW-0863">Zinc-finger</keyword>
<evidence type="ECO:0000256" key="1">
    <source>
        <dbReference type="ARBA" id="ARBA00004496"/>
    </source>
</evidence>
<dbReference type="Pfam" id="PF18101">
    <property type="entry name" value="Pan3_CK"/>
    <property type="match status" value="1"/>
</dbReference>
<dbReference type="Gene3D" id="1.10.287.3700">
    <property type="match status" value="1"/>
</dbReference>
<dbReference type="GO" id="GO:0000932">
    <property type="term" value="C:P-body"/>
    <property type="evidence" value="ECO:0007669"/>
    <property type="project" value="TreeGrafter"/>
</dbReference>